<feature type="non-terminal residue" evidence="1">
    <location>
        <position position="1"/>
    </location>
</feature>
<protein>
    <submittedName>
        <fullName evidence="1">Uncharacterized protein</fullName>
    </submittedName>
</protein>
<evidence type="ECO:0000313" key="1">
    <source>
        <dbReference type="EMBL" id="GAH84091.1"/>
    </source>
</evidence>
<proteinExistence type="predicted"/>
<dbReference type="EMBL" id="BARU01042366">
    <property type="protein sequence ID" value="GAH84091.1"/>
    <property type="molecule type" value="Genomic_DNA"/>
</dbReference>
<comment type="caution">
    <text evidence="1">The sequence shown here is derived from an EMBL/GenBank/DDBJ whole genome shotgun (WGS) entry which is preliminary data.</text>
</comment>
<reference evidence="1" key="1">
    <citation type="journal article" date="2014" name="Front. Microbiol.">
        <title>High frequency of phylogenetically diverse reductive dehalogenase-homologous genes in deep subseafloor sedimentary metagenomes.</title>
        <authorList>
            <person name="Kawai M."/>
            <person name="Futagami T."/>
            <person name="Toyoda A."/>
            <person name="Takaki Y."/>
            <person name="Nishi S."/>
            <person name="Hori S."/>
            <person name="Arai W."/>
            <person name="Tsubouchi T."/>
            <person name="Morono Y."/>
            <person name="Uchiyama I."/>
            <person name="Ito T."/>
            <person name="Fujiyama A."/>
            <person name="Inagaki F."/>
            <person name="Takami H."/>
        </authorList>
    </citation>
    <scope>NUCLEOTIDE SEQUENCE</scope>
    <source>
        <strain evidence="1">Expedition CK06-06</strain>
    </source>
</reference>
<dbReference type="AlphaFoldDB" id="X1INT5"/>
<accession>X1INT5</accession>
<name>X1INT5_9ZZZZ</name>
<organism evidence="1">
    <name type="scientific">marine sediment metagenome</name>
    <dbReference type="NCBI Taxonomy" id="412755"/>
    <lineage>
        <taxon>unclassified sequences</taxon>
        <taxon>metagenomes</taxon>
        <taxon>ecological metagenomes</taxon>
    </lineage>
</organism>
<gene>
    <name evidence="1" type="ORF">S03H2_65115</name>
</gene>
<sequence length="47" mass="5217">LKDAGINDFEIVKKGSKYYAHISITKECEEKQVSSIGGVDQGLKEYP</sequence>